<organism evidence="2 3">
    <name type="scientific">Marivirga atlantica</name>
    <dbReference type="NCBI Taxonomy" id="1548457"/>
    <lineage>
        <taxon>Bacteria</taxon>
        <taxon>Pseudomonadati</taxon>
        <taxon>Bacteroidota</taxon>
        <taxon>Cytophagia</taxon>
        <taxon>Cytophagales</taxon>
        <taxon>Marivirgaceae</taxon>
        <taxon>Marivirga</taxon>
    </lineage>
</organism>
<dbReference type="InterPro" id="IPR002347">
    <property type="entry name" value="SDR_fam"/>
</dbReference>
<evidence type="ECO:0000256" key="1">
    <source>
        <dbReference type="ARBA" id="ARBA00023002"/>
    </source>
</evidence>
<keyword evidence="3" id="KW-1185">Reference proteome</keyword>
<comment type="caution">
    <text evidence="2">The sequence shown here is derived from an EMBL/GenBank/DDBJ whole genome shotgun (WGS) entry which is preliminary data.</text>
</comment>
<name>A0A937AIC1_9BACT</name>
<accession>A0A937AIC1</accession>
<dbReference type="PANTHER" id="PTHR43157:SF31">
    <property type="entry name" value="PHOSPHATIDYLINOSITOL-GLYCAN BIOSYNTHESIS CLASS F PROTEIN"/>
    <property type="match status" value="1"/>
</dbReference>
<evidence type="ECO:0000313" key="2">
    <source>
        <dbReference type="EMBL" id="MBL0764128.1"/>
    </source>
</evidence>
<dbReference type="GO" id="GO:0016491">
    <property type="term" value="F:oxidoreductase activity"/>
    <property type="evidence" value="ECO:0007669"/>
    <property type="project" value="UniProtKB-KW"/>
</dbReference>
<proteinExistence type="predicted"/>
<dbReference type="CDD" id="cd05327">
    <property type="entry name" value="retinol-DH_like_SDR_c_like"/>
    <property type="match status" value="1"/>
</dbReference>
<keyword evidence="1" id="KW-0560">Oxidoreductase</keyword>
<evidence type="ECO:0000313" key="3">
    <source>
        <dbReference type="Proteomes" id="UP000642920"/>
    </source>
</evidence>
<dbReference type="PANTHER" id="PTHR43157">
    <property type="entry name" value="PHOSPHATIDYLINOSITOL-GLYCAN BIOSYNTHESIS CLASS F PROTEIN-RELATED"/>
    <property type="match status" value="1"/>
</dbReference>
<dbReference type="SUPFAM" id="SSF51735">
    <property type="entry name" value="NAD(P)-binding Rossmann-fold domains"/>
    <property type="match status" value="1"/>
</dbReference>
<dbReference type="RefSeq" id="WP_201917412.1">
    <property type="nucleotide sequence ID" value="NZ_JAERQG010000001.1"/>
</dbReference>
<protein>
    <submittedName>
        <fullName evidence="2">SDR family oxidoreductase</fullName>
    </submittedName>
</protein>
<dbReference type="AlphaFoldDB" id="A0A937AIC1"/>
<dbReference type="PRINTS" id="PR00081">
    <property type="entry name" value="GDHRDH"/>
</dbReference>
<gene>
    <name evidence="2" type="ORF">JKP34_02615</name>
</gene>
<dbReference type="Pfam" id="PF00106">
    <property type="entry name" value="adh_short"/>
    <property type="match status" value="1"/>
</dbReference>
<sequence>MTIAITGATSGIGLETAKTLLEKGHKIIFLVRDMKKADDVLKDIPQSGNVTVIACDLADLSSVKEAAEALQESTDQLDVLINNAGGTFKERMESKDGYELHLAVNHLGHFLLVNNCLDYLKKQSTKVINVSSEAHRAAKLDFKDLNLKNNYSTIKAYANAKLYNILFTKSLVDIGLTSYALHPGVIDSGFGDNLNPLLKMFWFLGKPFMKNTRQGASTSIYLASNTLDASKNGAYFKDRKVVSCSKEANNKATRDRLWEESEGLVKDYLQH</sequence>
<dbReference type="Proteomes" id="UP000642920">
    <property type="component" value="Unassembled WGS sequence"/>
</dbReference>
<dbReference type="Gene3D" id="3.40.50.720">
    <property type="entry name" value="NAD(P)-binding Rossmann-like Domain"/>
    <property type="match status" value="1"/>
</dbReference>
<dbReference type="EMBL" id="JAERQG010000001">
    <property type="protein sequence ID" value="MBL0764128.1"/>
    <property type="molecule type" value="Genomic_DNA"/>
</dbReference>
<dbReference type="InterPro" id="IPR036291">
    <property type="entry name" value="NAD(P)-bd_dom_sf"/>
</dbReference>
<reference evidence="2" key="1">
    <citation type="submission" date="2021-01" db="EMBL/GenBank/DDBJ databases">
        <title>Marivirga sp. nov., isolated from intertidal surface sediments.</title>
        <authorList>
            <person name="Zhang M."/>
        </authorList>
    </citation>
    <scope>NUCLEOTIDE SEQUENCE</scope>
    <source>
        <strain evidence="2">SM1354</strain>
    </source>
</reference>